<dbReference type="SUPFAM" id="SSF46785">
    <property type="entry name" value="Winged helix' DNA-binding domain"/>
    <property type="match status" value="1"/>
</dbReference>
<evidence type="ECO:0000256" key="5">
    <source>
        <dbReference type="ARBA" id="ARBA00022490"/>
    </source>
</evidence>
<dbReference type="InterPro" id="IPR036388">
    <property type="entry name" value="WH-like_DNA-bd_sf"/>
</dbReference>
<dbReference type="SUPFAM" id="SSF55252">
    <property type="entry name" value="C-terminal domain of arginine repressor"/>
    <property type="match status" value="1"/>
</dbReference>
<dbReference type="GO" id="GO:1900079">
    <property type="term" value="P:regulation of arginine biosynthetic process"/>
    <property type="evidence" value="ECO:0007669"/>
    <property type="project" value="UniProtKB-UniRule"/>
</dbReference>
<dbReference type="PANTHER" id="PTHR34471">
    <property type="entry name" value="ARGININE REPRESSOR"/>
    <property type="match status" value="1"/>
</dbReference>
<evidence type="ECO:0000256" key="8">
    <source>
        <dbReference type="ARBA" id="ARBA00023163"/>
    </source>
</evidence>
<sequence length="159" mass="16641">MPTKADLRRQAVARLLGARRIATQDDLLAAVRREGFEATQATLSRDLARLGARRVSAPGGGTRYELPAEERRDGLDALGLLVASVSSNGSMVVIRTHPGSAPAVARAVDLARLPELLGTIAGDDTVFIAPVKEARARALAERVRRLFQGGPAAAGAASP</sequence>
<dbReference type="Gene3D" id="1.10.10.10">
    <property type="entry name" value="Winged helix-like DNA-binding domain superfamily/Winged helix DNA-binding domain"/>
    <property type="match status" value="1"/>
</dbReference>
<dbReference type="InterPro" id="IPR020899">
    <property type="entry name" value="Arg_repress_C"/>
</dbReference>
<gene>
    <name evidence="9 12" type="primary">argR</name>
    <name evidence="12" type="ORF">AMYX_04380</name>
</gene>
<reference evidence="13" key="1">
    <citation type="journal article" date="2020" name="Appl. Environ. Microbiol.">
        <title>Diazotrophic Anaeromyxobacter Isolates from Soils.</title>
        <authorList>
            <person name="Masuda Y."/>
            <person name="Yamanaka H."/>
            <person name="Xu Z.X."/>
            <person name="Shiratori Y."/>
            <person name="Aono T."/>
            <person name="Amachi S."/>
            <person name="Senoo K."/>
            <person name="Itoh H."/>
        </authorList>
    </citation>
    <scope>NUCLEOTIDE SEQUENCE [LARGE SCALE GENOMIC DNA]</scope>
    <source>
        <strain evidence="13">R267</strain>
    </source>
</reference>
<dbReference type="InterPro" id="IPR036390">
    <property type="entry name" value="WH_DNA-bd_sf"/>
</dbReference>
<keyword evidence="13" id="KW-1185">Reference proteome</keyword>
<keyword evidence="9" id="KW-0028">Amino-acid biosynthesis</keyword>
<protein>
    <recommendedName>
        <fullName evidence="4 9">Arginine repressor</fullName>
    </recommendedName>
</protein>
<keyword evidence="6 9" id="KW-0805">Transcription regulation</keyword>
<evidence type="ECO:0000259" key="11">
    <source>
        <dbReference type="Pfam" id="PF02863"/>
    </source>
</evidence>
<comment type="function">
    <text evidence="9">Regulates arginine biosynthesis genes.</text>
</comment>
<evidence type="ECO:0000256" key="4">
    <source>
        <dbReference type="ARBA" id="ARBA00021148"/>
    </source>
</evidence>
<comment type="pathway">
    <text evidence="2 9">Amino-acid biosynthesis; L-arginine biosynthesis [regulation].</text>
</comment>
<evidence type="ECO:0000259" key="10">
    <source>
        <dbReference type="Pfam" id="PF01316"/>
    </source>
</evidence>
<keyword evidence="5 9" id="KW-0963">Cytoplasm</keyword>
<dbReference type="AlphaFoldDB" id="A0A7I9VI46"/>
<evidence type="ECO:0000256" key="2">
    <source>
        <dbReference type="ARBA" id="ARBA00005040"/>
    </source>
</evidence>
<dbReference type="PANTHER" id="PTHR34471:SF1">
    <property type="entry name" value="ARGININE REPRESSOR"/>
    <property type="match status" value="1"/>
</dbReference>
<accession>A0A7I9VI46</accession>
<dbReference type="Pfam" id="PF01316">
    <property type="entry name" value="Arg_repressor"/>
    <property type="match status" value="1"/>
</dbReference>
<name>A0A7I9VI46_9BACT</name>
<dbReference type="RefSeq" id="WP_176062478.1">
    <property type="nucleotide sequence ID" value="NZ_BJTG01000001.1"/>
</dbReference>
<dbReference type="Pfam" id="PF02863">
    <property type="entry name" value="Arg_repressor_C"/>
    <property type="match status" value="1"/>
</dbReference>
<keyword evidence="7 9" id="KW-0238">DNA-binding</keyword>
<dbReference type="EMBL" id="BJTG01000001">
    <property type="protein sequence ID" value="GEJ55697.1"/>
    <property type="molecule type" value="Genomic_DNA"/>
</dbReference>
<dbReference type="HAMAP" id="MF_00173">
    <property type="entry name" value="Arg_repressor"/>
    <property type="match status" value="1"/>
</dbReference>
<comment type="similarity">
    <text evidence="3 9">Belongs to the ArgR family.</text>
</comment>
<dbReference type="UniPathway" id="UPA00068"/>
<dbReference type="InterPro" id="IPR020900">
    <property type="entry name" value="Arg_repress_DNA-bd"/>
</dbReference>
<dbReference type="Gene3D" id="3.30.1360.40">
    <property type="match status" value="1"/>
</dbReference>
<dbReference type="GO" id="GO:0006526">
    <property type="term" value="P:L-arginine biosynthetic process"/>
    <property type="evidence" value="ECO:0007669"/>
    <property type="project" value="UniProtKB-UniPathway"/>
</dbReference>
<dbReference type="InterPro" id="IPR001669">
    <property type="entry name" value="Arg_repress"/>
</dbReference>
<keyword evidence="8 9" id="KW-0804">Transcription</keyword>
<evidence type="ECO:0000256" key="9">
    <source>
        <dbReference type="HAMAP-Rule" id="MF_00173"/>
    </source>
</evidence>
<dbReference type="PRINTS" id="PR01467">
    <property type="entry name" value="ARGREPRESSOR"/>
</dbReference>
<feature type="domain" description="Arginine repressor DNA-binding" evidence="10">
    <location>
        <begin position="6"/>
        <end position="71"/>
    </location>
</feature>
<evidence type="ECO:0000313" key="12">
    <source>
        <dbReference type="EMBL" id="GEJ55697.1"/>
    </source>
</evidence>
<dbReference type="GO" id="GO:0034618">
    <property type="term" value="F:arginine binding"/>
    <property type="evidence" value="ECO:0007669"/>
    <property type="project" value="InterPro"/>
</dbReference>
<keyword evidence="9" id="KW-0055">Arginine biosynthesis</keyword>
<evidence type="ECO:0000256" key="3">
    <source>
        <dbReference type="ARBA" id="ARBA00008316"/>
    </source>
</evidence>
<evidence type="ECO:0000256" key="7">
    <source>
        <dbReference type="ARBA" id="ARBA00023125"/>
    </source>
</evidence>
<evidence type="ECO:0000256" key="6">
    <source>
        <dbReference type="ARBA" id="ARBA00023015"/>
    </source>
</evidence>
<proteinExistence type="inferred from homology"/>
<dbReference type="GO" id="GO:0003677">
    <property type="term" value="F:DNA binding"/>
    <property type="evidence" value="ECO:0007669"/>
    <property type="project" value="UniProtKB-KW"/>
</dbReference>
<dbReference type="InterPro" id="IPR036251">
    <property type="entry name" value="Arg_repress_C_sf"/>
</dbReference>
<keyword evidence="9" id="KW-0678">Repressor</keyword>
<dbReference type="GO" id="GO:0003700">
    <property type="term" value="F:DNA-binding transcription factor activity"/>
    <property type="evidence" value="ECO:0007669"/>
    <property type="project" value="UniProtKB-UniRule"/>
</dbReference>
<dbReference type="GO" id="GO:0051259">
    <property type="term" value="P:protein complex oligomerization"/>
    <property type="evidence" value="ECO:0007669"/>
    <property type="project" value="InterPro"/>
</dbReference>
<comment type="caution">
    <text evidence="12">The sequence shown here is derived from an EMBL/GenBank/DDBJ whole genome shotgun (WGS) entry which is preliminary data.</text>
</comment>
<organism evidence="12 13">
    <name type="scientific">Anaeromyxobacter diazotrophicus</name>
    <dbReference type="NCBI Taxonomy" id="2590199"/>
    <lineage>
        <taxon>Bacteria</taxon>
        <taxon>Pseudomonadati</taxon>
        <taxon>Myxococcota</taxon>
        <taxon>Myxococcia</taxon>
        <taxon>Myxococcales</taxon>
        <taxon>Cystobacterineae</taxon>
        <taxon>Anaeromyxobacteraceae</taxon>
        <taxon>Anaeromyxobacter</taxon>
    </lineage>
</organism>
<comment type="subcellular location">
    <subcellularLocation>
        <location evidence="1 9">Cytoplasm</location>
    </subcellularLocation>
</comment>
<evidence type="ECO:0000256" key="1">
    <source>
        <dbReference type="ARBA" id="ARBA00004496"/>
    </source>
</evidence>
<evidence type="ECO:0000313" key="13">
    <source>
        <dbReference type="Proteomes" id="UP000503640"/>
    </source>
</evidence>
<dbReference type="Proteomes" id="UP000503640">
    <property type="component" value="Unassembled WGS sequence"/>
</dbReference>
<dbReference type="GO" id="GO:0005737">
    <property type="term" value="C:cytoplasm"/>
    <property type="evidence" value="ECO:0007669"/>
    <property type="project" value="UniProtKB-SubCell"/>
</dbReference>
<feature type="domain" description="Arginine repressor C-terminal" evidence="11">
    <location>
        <begin position="81"/>
        <end position="144"/>
    </location>
</feature>